<dbReference type="SUPFAM" id="SSF48371">
    <property type="entry name" value="ARM repeat"/>
    <property type="match status" value="1"/>
</dbReference>
<feature type="region of interest" description="Disordered" evidence="1">
    <location>
        <begin position="13"/>
        <end position="39"/>
    </location>
</feature>
<reference evidence="2" key="2">
    <citation type="submission" date="2025-09" db="UniProtKB">
        <authorList>
            <consortium name="Ensembl"/>
        </authorList>
    </citation>
    <scope>IDENTIFICATION</scope>
</reference>
<feature type="compositionally biased region" description="Polar residues" evidence="1">
    <location>
        <begin position="30"/>
        <end position="39"/>
    </location>
</feature>
<evidence type="ECO:0000256" key="1">
    <source>
        <dbReference type="SAM" id="MobiDB-lite"/>
    </source>
</evidence>
<protein>
    <submittedName>
        <fullName evidence="2">Uncharacterized protein</fullName>
    </submittedName>
</protein>
<dbReference type="GO" id="GO:0008494">
    <property type="term" value="F:translation activator activity"/>
    <property type="evidence" value="ECO:0007669"/>
    <property type="project" value="TreeGrafter"/>
</dbReference>
<feature type="compositionally biased region" description="Polar residues" evidence="1">
    <location>
        <begin position="13"/>
        <end position="22"/>
    </location>
</feature>
<dbReference type="PANTHER" id="PTHR23254">
    <property type="entry name" value="EIF4G DOMAIN PROTEIN"/>
    <property type="match status" value="1"/>
</dbReference>
<dbReference type="Gene3D" id="1.25.40.180">
    <property type="match status" value="1"/>
</dbReference>
<dbReference type="AlphaFoldDB" id="A0A8C4R8T2"/>
<reference evidence="2" key="1">
    <citation type="submission" date="2025-08" db="UniProtKB">
        <authorList>
            <consortium name="Ensembl"/>
        </authorList>
    </citation>
    <scope>IDENTIFICATION</scope>
</reference>
<evidence type="ECO:0000313" key="3">
    <source>
        <dbReference type="Proteomes" id="UP000694388"/>
    </source>
</evidence>
<dbReference type="PANTHER" id="PTHR23254:SF16">
    <property type="entry name" value="CBP80_20-DEPENDENT TRANSLATION INITIATION FACTOR"/>
    <property type="match status" value="1"/>
</dbReference>
<dbReference type="GO" id="GO:0005829">
    <property type="term" value="C:cytosol"/>
    <property type="evidence" value="ECO:0007669"/>
    <property type="project" value="TreeGrafter"/>
</dbReference>
<evidence type="ECO:0000313" key="2">
    <source>
        <dbReference type="Ensembl" id="ENSEBUP00000025221.1"/>
    </source>
</evidence>
<accession>A0A8C4R8T2</accession>
<sequence>MLHLYLYPQPHVTKSSPLCSSSLDDESINPPGSSSNKVQVQMPTERCTPHGCDQDGCTGVLLPAGEKSARRQPQAPVLLESSRAHLRSRFRGQVSFSFLSVINCPLLFAKVELMPAHSSVAAFLEVVSRVVTSKAQMEELVKSMLEHGMIDRAFAHSMARLCRGLAGMVTSDGTRFRKLLLDQLQVNRDVTQHSNVERWLGFVTLLSEVFGAMRSSDGEPFQVLILPIYTCLQEACRSFFATKSWVCSGFQKELATLTNPGLE</sequence>
<dbReference type="Ensembl" id="ENSEBUT00000025797.1">
    <property type="protein sequence ID" value="ENSEBUP00000025221.1"/>
    <property type="gene ID" value="ENSEBUG00000015557.1"/>
</dbReference>
<dbReference type="Proteomes" id="UP000694388">
    <property type="component" value="Unplaced"/>
</dbReference>
<keyword evidence="3" id="KW-1185">Reference proteome</keyword>
<dbReference type="InterPro" id="IPR016024">
    <property type="entry name" value="ARM-type_fold"/>
</dbReference>
<dbReference type="GO" id="GO:0006446">
    <property type="term" value="P:regulation of translational initiation"/>
    <property type="evidence" value="ECO:0007669"/>
    <property type="project" value="TreeGrafter"/>
</dbReference>
<dbReference type="InterPro" id="IPR051367">
    <property type="entry name" value="mRNA_TranslReg/HistoneTransl"/>
</dbReference>
<organism evidence="2 3">
    <name type="scientific">Eptatretus burgeri</name>
    <name type="common">Inshore hagfish</name>
    <dbReference type="NCBI Taxonomy" id="7764"/>
    <lineage>
        <taxon>Eukaryota</taxon>
        <taxon>Metazoa</taxon>
        <taxon>Chordata</taxon>
        <taxon>Craniata</taxon>
        <taxon>Vertebrata</taxon>
        <taxon>Cyclostomata</taxon>
        <taxon>Myxini</taxon>
        <taxon>Myxiniformes</taxon>
        <taxon>Myxinidae</taxon>
        <taxon>Eptatretinae</taxon>
        <taxon>Eptatretus</taxon>
    </lineage>
</organism>
<proteinExistence type="predicted"/>
<name>A0A8C4R8T2_EPTBU</name>